<reference evidence="3 4" key="1">
    <citation type="submission" date="2016-08" db="EMBL/GenBank/DDBJ databases">
        <title>Draft genome of Fabibacter sp. strain SK-8.</title>
        <authorList>
            <person name="Wong S.-K."/>
            <person name="Hamasaki K."/>
            <person name="Yoshizawa S."/>
        </authorList>
    </citation>
    <scope>NUCLEOTIDE SEQUENCE [LARGE SCALE GENOMIC DNA]</scope>
    <source>
        <strain evidence="3 4">SK-8</strain>
    </source>
</reference>
<feature type="domain" description="BIG2" evidence="2">
    <location>
        <begin position="20"/>
        <end position="98"/>
    </location>
</feature>
<feature type="domain" description="BIG2" evidence="2">
    <location>
        <begin position="111"/>
        <end position="184"/>
    </location>
</feature>
<name>A0A1E5T0U1_9BACT</name>
<sequence length="653" mass="71467">MKSIRSYLLAMLMALPVTIFAQEIVIDPANIVLDVGAETKINAYVMKDGKKLDTPVRMFSRARKSLSVNSTNTVKAILPGTFDVIAIAPGAERKTFKVTVNFPPIAEIKLDDIPNKIYAGTPINLTYTVMDEAGLVRDNPDIAFSSQNEAIATVNSFGMVTTYKPGKTSIEVKSENVVNTIRINVVKNPIERIELSADGDQARTGDVFHFKAKALDAKGKEIADAPLYYSFNGISDNVSRNASGLIKQDGRFVADQPGMYTVTVSCGVASASKSVKISARDVARKIEVVGHGSVNNKHTSDLWVWEGVDGRDYAVTGTWGADGMAYFWDVTDPANITKIDSVQVDARTVNDVKISEDGTICVISREGASDRKNGLVIIDVKNPREAEIISRFDENMTGGVHNVFIADNHIYALSGGQKYYIINIDDPKNPYAVSKFELDTPGHSIHDVWVEDGIAYSSNWSDGIQLVDVGNGIAGGSVKNPTQFASYAYPNNANHASFPYRSKSTGKFYVIGGDEIFPYGLNTQPGGVNRAAGYLHVVDFTDLDNPEEIARFEVPNAGSHNYWIEDDILYVAFYNEGVRVVDLSGELMGDLRAQGREIAWIVPNDPNGYSANSPFTWGAQLYKGHIFYADFNSGLWSAKLEPEKPKETQIQSK</sequence>
<keyword evidence="4" id="KW-1185">Reference proteome</keyword>
<dbReference type="Proteomes" id="UP000095552">
    <property type="component" value="Unassembled WGS sequence"/>
</dbReference>
<dbReference type="Gene3D" id="2.130.10.10">
    <property type="entry name" value="YVTN repeat-like/Quinoprotein amine dehydrogenase"/>
    <property type="match status" value="1"/>
</dbReference>
<dbReference type="InterPro" id="IPR015943">
    <property type="entry name" value="WD40/YVTN_repeat-like_dom_sf"/>
</dbReference>
<evidence type="ECO:0000313" key="4">
    <source>
        <dbReference type="Proteomes" id="UP000095552"/>
    </source>
</evidence>
<dbReference type="SUPFAM" id="SSF49373">
    <property type="entry name" value="Invasin/intimin cell-adhesion fragments"/>
    <property type="match status" value="1"/>
</dbReference>
<evidence type="ECO:0000313" key="3">
    <source>
        <dbReference type="EMBL" id="OEK05003.1"/>
    </source>
</evidence>
<proteinExistence type="predicted"/>
<dbReference type="SUPFAM" id="SSF75011">
    <property type="entry name" value="3-carboxy-cis,cis-mucoante lactonizing enzyme"/>
    <property type="match status" value="1"/>
</dbReference>
<dbReference type="RefSeq" id="WP_069836507.1">
    <property type="nucleotide sequence ID" value="NZ_MDGQ01000005.1"/>
</dbReference>
<feature type="chain" id="PRO_5009185815" description="BIG2 domain-containing protein" evidence="1">
    <location>
        <begin position="22"/>
        <end position="653"/>
    </location>
</feature>
<dbReference type="EMBL" id="MDGQ01000005">
    <property type="protein sequence ID" value="OEK05003.1"/>
    <property type="molecule type" value="Genomic_DNA"/>
</dbReference>
<comment type="caution">
    <text evidence="3">The sequence shown here is derived from an EMBL/GenBank/DDBJ whole genome shotgun (WGS) entry which is preliminary data.</text>
</comment>
<dbReference type="Gene3D" id="2.60.40.1080">
    <property type="match status" value="1"/>
</dbReference>
<protein>
    <recommendedName>
        <fullName evidence="2">BIG2 domain-containing protein</fullName>
    </recommendedName>
</protein>
<evidence type="ECO:0000259" key="2">
    <source>
        <dbReference type="SMART" id="SM00635"/>
    </source>
</evidence>
<evidence type="ECO:0000256" key="1">
    <source>
        <dbReference type="SAM" id="SignalP"/>
    </source>
</evidence>
<feature type="signal peptide" evidence="1">
    <location>
        <begin position="1"/>
        <end position="21"/>
    </location>
</feature>
<gene>
    <name evidence="3" type="ORF">BFP71_16390</name>
</gene>
<dbReference type="InterPro" id="IPR008964">
    <property type="entry name" value="Invasin/intimin_cell_adhesion"/>
</dbReference>
<dbReference type="SMART" id="SM00635">
    <property type="entry name" value="BID_2"/>
    <property type="match status" value="2"/>
</dbReference>
<dbReference type="STRING" id="1563681.BFP71_16390"/>
<dbReference type="AlphaFoldDB" id="A0A1E5T0U1"/>
<dbReference type="OrthoDB" id="9815940at2"/>
<organism evidence="3 4">
    <name type="scientific">Roseivirga misakiensis</name>
    <dbReference type="NCBI Taxonomy" id="1563681"/>
    <lineage>
        <taxon>Bacteria</taxon>
        <taxon>Pseudomonadati</taxon>
        <taxon>Bacteroidota</taxon>
        <taxon>Cytophagia</taxon>
        <taxon>Cytophagales</taxon>
        <taxon>Roseivirgaceae</taxon>
        <taxon>Roseivirga</taxon>
    </lineage>
</organism>
<accession>A0A1E5T0U1</accession>
<keyword evidence="1" id="KW-0732">Signal</keyword>
<dbReference type="InterPro" id="IPR003343">
    <property type="entry name" value="Big_2"/>
</dbReference>